<reference evidence="2 3" key="1">
    <citation type="submission" date="2022-01" db="EMBL/GenBank/DDBJ databases">
        <title>Alkalihalobacillus sp. EGI L200015, a novel bacterium isolated from a salt lake sediment.</title>
        <authorList>
            <person name="Gao L."/>
            <person name="Fang B.-Z."/>
            <person name="Li W.-J."/>
        </authorList>
    </citation>
    <scope>NUCLEOTIDE SEQUENCE [LARGE SCALE GENOMIC DNA]</scope>
    <source>
        <strain evidence="2 3">KCTC 12718</strain>
    </source>
</reference>
<dbReference type="GO" id="GO:0016787">
    <property type="term" value="F:hydrolase activity"/>
    <property type="evidence" value="ECO:0007669"/>
    <property type="project" value="UniProtKB-KW"/>
</dbReference>
<comment type="function">
    <text evidence="1">Catalyzes the dephosphorylation of 2-6 carbon acid sugars in vitro.</text>
</comment>
<gene>
    <name evidence="2" type="ORF">L2716_02715</name>
</gene>
<dbReference type="RefSeq" id="WP_236331547.1">
    <property type="nucleotide sequence ID" value="NZ_JAKIJS010000001.1"/>
</dbReference>
<evidence type="ECO:0000256" key="1">
    <source>
        <dbReference type="PIRNR" id="PIRNR000915"/>
    </source>
</evidence>
<protein>
    <recommendedName>
        <fullName evidence="1">Acid sugar phosphatase</fullName>
        <ecNumber evidence="1">3.1.3.-</ecNumber>
    </recommendedName>
</protein>
<comment type="similarity">
    <text evidence="1">Belongs to the HAD-like hydrolase superfamily. NagD family.</text>
</comment>
<dbReference type="PANTHER" id="PTHR19288">
    <property type="entry name" value="4-NITROPHENYLPHOSPHATASE-RELATED"/>
    <property type="match status" value="1"/>
</dbReference>
<keyword evidence="3" id="KW-1185">Reference proteome</keyword>
<evidence type="ECO:0000313" key="3">
    <source>
        <dbReference type="Proteomes" id="UP001649381"/>
    </source>
</evidence>
<sequence>MKHFKGYYFDLDGTVYAGNKLMEGASELLKALRQNNKKIVFMTNNSTLNGTNIARKLQSLSVPTHPNQIVCPTDVAGDYILEYYGHSSVYVIGSNHLTDSVVKAGHTIKEDTCEACDLVLVGRDLHFTYQKMEDAVIHLQRGAKLIATNMDATHPIHNGERVPETGSIVAAIQRAYAVDPDVIGKPSSYLFDQALERVKLQSDQAVMIGDNPSTDMKGGRNAGLATVLIGQDQTTSDIVVDYAFENLLQLKNAIYSEL</sequence>
<dbReference type="InterPro" id="IPR036412">
    <property type="entry name" value="HAD-like_sf"/>
</dbReference>
<dbReference type="EMBL" id="JAKIJS010000001">
    <property type="protein sequence ID" value="MCF6136627.1"/>
    <property type="molecule type" value="Genomic_DNA"/>
</dbReference>
<proteinExistence type="inferred from homology"/>
<keyword evidence="1" id="KW-0460">Magnesium</keyword>
<accession>A0ABS9GYL5</accession>
<evidence type="ECO:0000313" key="2">
    <source>
        <dbReference type="EMBL" id="MCF6136627.1"/>
    </source>
</evidence>
<dbReference type="Pfam" id="PF13242">
    <property type="entry name" value="Hydrolase_like"/>
    <property type="match status" value="1"/>
</dbReference>
<dbReference type="NCBIfam" id="TIGR01460">
    <property type="entry name" value="HAD-SF-IIA"/>
    <property type="match status" value="1"/>
</dbReference>
<keyword evidence="1" id="KW-0479">Metal-binding</keyword>
<organism evidence="2 3">
    <name type="scientific">Pseudalkalibacillus berkeleyi</name>
    <dbReference type="NCBI Taxonomy" id="1069813"/>
    <lineage>
        <taxon>Bacteria</taxon>
        <taxon>Bacillati</taxon>
        <taxon>Bacillota</taxon>
        <taxon>Bacilli</taxon>
        <taxon>Bacillales</taxon>
        <taxon>Fictibacillaceae</taxon>
        <taxon>Pseudalkalibacillus</taxon>
    </lineage>
</organism>
<comment type="cofactor">
    <cofactor evidence="1">
        <name>Mg(2+)</name>
        <dbReference type="ChEBI" id="CHEBI:18420"/>
    </cofactor>
</comment>
<dbReference type="Proteomes" id="UP001649381">
    <property type="component" value="Unassembled WGS sequence"/>
</dbReference>
<dbReference type="EC" id="3.1.3.-" evidence="1"/>
<keyword evidence="2" id="KW-0378">Hydrolase</keyword>
<dbReference type="InterPro" id="IPR023214">
    <property type="entry name" value="HAD_sf"/>
</dbReference>
<dbReference type="SUPFAM" id="SSF56784">
    <property type="entry name" value="HAD-like"/>
    <property type="match status" value="1"/>
</dbReference>
<comment type="caution">
    <text evidence="2">The sequence shown here is derived from an EMBL/GenBank/DDBJ whole genome shotgun (WGS) entry which is preliminary data.</text>
</comment>
<dbReference type="InterPro" id="IPR006439">
    <property type="entry name" value="HAD-SF_hydro_IA"/>
</dbReference>
<dbReference type="PIRSF" id="PIRSF000915">
    <property type="entry name" value="PGP-type_phosphatase"/>
    <property type="match status" value="1"/>
</dbReference>
<dbReference type="Gene3D" id="3.40.50.1000">
    <property type="entry name" value="HAD superfamily/HAD-like"/>
    <property type="match status" value="2"/>
</dbReference>
<name>A0ABS9GYL5_9BACL</name>
<dbReference type="InterPro" id="IPR006357">
    <property type="entry name" value="HAD-SF_hydro_IIA"/>
</dbReference>
<dbReference type="Pfam" id="PF13344">
    <property type="entry name" value="Hydrolase_6"/>
    <property type="match status" value="1"/>
</dbReference>
<dbReference type="NCBIfam" id="TIGR01549">
    <property type="entry name" value="HAD-SF-IA-v1"/>
    <property type="match status" value="1"/>
</dbReference>
<dbReference type="PANTHER" id="PTHR19288:SF46">
    <property type="entry name" value="HALOACID DEHALOGENASE-LIKE HYDROLASE DOMAIN-CONTAINING PROTEIN 2"/>
    <property type="match status" value="1"/>
</dbReference>